<dbReference type="GO" id="GO:0005634">
    <property type="term" value="C:nucleus"/>
    <property type="evidence" value="ECO:0007669"/>
    <property type="project" value="TreeGrafter"/>
</dbReference>
<evidence type="ECO:0000313" key="3">
    <source>
        <dbReference type="EMBL" id="ROT35694.1"/>
    </source>
</evidence>
<proteinExistence type="predicted"/>
<dbReference type="GO" id="GO:0003676">
    <property type="term" value="F:nucleic acid binding"/>
    <property type="evidence" value="ECO:0007669"/>
    <property type="project" value="InterPro"/>
</dbReference>
<sequence length="458" mass="50971">MKSKKSGSSYGTYTPLPPSSCNPDPAKAQLLLKEEFPDFCSLEIGELSEEGTNFVSWDLAATPLFERIFEGHVWDFFYIYNPKDLPAFPKLFVPTKQFSHFLEFVNATLGIVLTIPEGPPSQNFFVHFGAQGTLRPRYLGRCASQSEFLAIKDRVPPVHDQDVCAGASPDSIASLLEKLRLVEKSSRKSKVKTKKQTKAAEQRRESLHLVQRCLGLRPAARGHSDPNDSPLALDIHGAVPYGRDMDVVFASIDIEVAEQSHKTVLEVGISTFDSRRIVDAPPGDTARNWMPFIQSHHLRVYDYRFMCNTKYVKGCPDNFNFGYSEMPKLANLADRILAILSDCNKPDHDETAPEENRQQRPLILVGHGITADIGFLANMNVDPVEMKGFVQCIDTQDMDRAWRSLTASRSLGTVLNDLDLAHSNLHNAGNDAAYTLQAMLGLAVSARLSELDEAKTKT</sequence>
<dbReference type="InterPro" id="IPR048519">
    <property type="entry name" value="Gfd2/YDR514C-like_C"/>
</dbReference>
<name>A0A3N2PMQ6_SODAK</name>
<organism evidence="3 4">
    <name type="scientific">Sodiomyces alkalinus (strain CBS 110278 / VKM F-3762 / F11)</name>
    <name type="common">Alkaliphilic filamentous fungus</name>
    <dbReference type="NCBI Taxonomy" id="1314773"/>
    <lineage>
        <taxon>Eukaryota</taxon>
        <taxon>Fungi</taxon>
        <taxon>Dikarya</taxon>
        <taxon>Ascomycota</taxon>
        <taxon>Pezizomycotina</taxon>
        <taxon>Sordariomycetes</taxon>
        <taxon>Hypocreomycetidae</taxon>
        <taxon>Glomerellales</taxon>
        <taxon>Plectosphaerellaceae</taxon>
        <taxon>Sodiomyces</taxon>
    </lineage>
</organism>
<dbReference type="Gene3D" id="3.30.420.10">
    <property type="entry name" value="Ribonuclease H-like superfamily/Ribonuclease H"/>
    <property type="match status" value="1"/>
</dbReference>
<keyword evidence="4" id="KW-1185">Reference proteome</keyword>
<dbReference type="InterPro" id="IPR040151">
    <property type="entry name" value="Gfd2/YDR514C-like"/>
</dbReference>
<dbReference type="InterPro" id="IPR036397">
    <property type="entry name" value="RNaseH_sf"/>
</dbReference>
<evidence type="ECO:0000256" key="1">
    <source>
        <dbReference type="SAM" id="MobiDB-lite"/>
    </source>
</evidence>
<dbReference type="InterPro" id="IPR012337">
    <property type="entry name" value="RNaseH-like_sf"/>
</dbReference>
<evidence type="ECO:0000259" key="2">
    <source>
        <dbReference type="Pfam" id="PF21762"/>
    </source>
</evidence>
<protein>
    <recommendedName>
        <fullName evidence="2">Gfd2/YDR514C-like C-terminal domain-containing protein</fullName>
    </recommendedName>
</protein>
<dbReference type="AlphaFoldDB" id="A0A3N2PMQ6"/>
<dbReference type="Pfam" id="PF21762">
    <property type="entry name" value="DEDDh_C"/>
    <property type="match status" value="1"/>
</dbReference>
<dbReference type="GeneID" id="39576874"/>
<dbReference type="STRING" id="1314773.A0A3N2PMQ6"/>
<dbReference type="SUPFAM" id="SSF53098">
    <property type="entry name" value="Ribonuclease H-like"/>
    <property type="match status" value="1"/>
</dbReference>
<dbReference type="EMBL" id="ML119060">
    <property type="protein sequence ID" value="ROT35694.1"/>
    <property type="molecule type" value="Genomic_DNA"/>
</dbReference>
<gene>
    <name evidence="3" type="ORF">SODALDRAFT_283280</name>
</gene>
<accession>A0A3N2PMQ6</accession>
<feature type="compositionally biased region" description="Low complexity" evidence="1">
    <location>
        <begin position="1"/>
        <end position="14"/>
    </location>
</feature>
<feature type="domain" description="Gfd2/YDR514C-like C-terminal" evidence="2">
    <location>
        <begin position="248"/>
        <end position="441"/>
    </location>
</feature>
<dbReference type="PANTHER" id="PTHR28083:SF1">
    <property type="entry name" value="GOOD FOR FULL DBP5 ACTIVITY PROTEIN 2"/>
    <property type="match status" value="1"/>
</dbReference>
<dbReference type="OrthoDB" id="5953249at2759"/>
<dbReference type="Proteomes" id="UP000272025">
    <property type="component" value="Unassembled WGS sequence"/>
</dbReference>
<evidence type="ECO:0000313" key="4">
    <source>
        <dbReference type="Proteomes" id="UP000272025"/>
    </source>
</evidence>
<reference evidence="3 4" key="1">
    <citation type="journal article" date="2018" name="Mol. Ecol.">
        <title>The obligate alkalophilic soda-lake fungus Sodiomyces alkalinus has shifted to a protein diet.</title>
        <authorList>
            <person name="Grum-Grzhimaylo A.A."/>
            <person name="Falkoski D.L."/>
            <person name="van den Heuvel J."/>
            <person name="Valero-Jimenez C.A."/>
            <person name="Min B."/>
            <person name="Choi I.G."/>
            <person name="Lipzen A."/>
            <person name="Daum C.G."/>
            <person name="Aanen D.K."/>
            <person name="Tsang A."/>
            <person name="Henrissat B."/>
            <person name="Bilanenko E.N."/>
            <person name="de Vries R.P."/>
            <person name="van Kan J.A.L."/>
            <person name="Grigoriev I.V."/>
            <person name="Debets A.J.M."/>
        </authorList>
    </citation>
    <scope>NUCLEOTIDE SEQUENCE [LARGE SCALE GENOMIC DNA]</scope>
    <source>
        <strain evidence="3 4">F11</strain>
    </source>
</reference>
<dbReference type="RefSeq" id="XP_028463500.1">
    <property type="nucleotide sequence ID" value="XM_028608396.1"/>
</dbReference>
<dbReference type="PANTHER" id="PTHR28083">
    <property type="entry name" value="GOOD FOR FULL DBP5 ACTIVITY PROTEIN 2"/>
    <property type="match status" value="1"/>
</dbReference>
<feature type="region of interest" description="Disordered" evidence="1">
    <location>
        <begin position="1"/>
        <end position="21"/>
    </location>
</feature>